<comment type="caution">
    <text evidence="3">The sequence shown here is derived from an EMBL/GenBank/DDBJ whole genome shotgun (WGS) entry which is preliminary data.</text>
</comment>
<proteinExistence type="predicted"/>
<dbReference type="Pfam" id="PF13374">
    <property type="entry name" value="TPR_10"/>
    <property type="match status" value="1"/>
</dbReference>
<dbReference type="EMBL" id="QVIA01000008">
    <property type="protein sequence ID" value="RGC32728.1"/>
    <property type="molecule type" value="Genomic_DNA"/>
</dbReference>
<sequence>MESKSGEIGRNPDFIAFLERRGNMEIKKILEKSDELFAKGKSKEACDYLENSLKTARSESDWASQLTILNELMGYYRSISHLDQAWEYAYEALEIVMQHKLDETLAGMTTYLNIANIYRASGQVDKAMELYLQVEKVYKRENLEVDYRLGGLYNNMSVASLEAGRLQDAVKYGEQAVKVLEQVPNSADERATVYGNLAGAFLRVEQPDFERVQSYLDQAVELFEKECDNSPHYCGVLAMKAYTAYLSKDLEGSLAMYEKAMKETKKHYGENSDYKRLVENYNAIRRKLENGTK</sequence>
<dbReference type="AlphaFoldDB" id="A0A3E2WXQ2"/>
<protein>
    <submittedName>
        <fullName evidence="3">Tetratricopeptide repeat protein</fullName>
    </submittedName>
</protein>
<dbReference type="SMART" id="SM00028">
    <property type="entry name" value="TPR"/>
    <property type="match status" value="3"/>
</dbReference>
<dbReference type="Pfam" id="PF13176">
    <property type="entry name" value="TPR_7"/>
    <property type="match status" value="1"/>
</dbReference>
<dbReference type="PANTHER" id="PTHR45641">
    <property type="entry name" value="TETRATRICOPEPTIDE REPEAT PROTEIN (AFU_ORTHOLOGUE AFUA_6G03870)"/>
    <property type="match status" value="1"/>
</dbReference>
<accession>A0A3E2WXQ2</accession>
<name>A0A3E2WXQ2_9FIRM</name>
<dbReference type="InterPro" id="IPR011990">
    <property type="entry name" value="TPR-like_helical_dom_sf"/>
</dbReference>
<organism evidence="3 4">
    <name type="scientific">Hungatella hathewayi</name>
    <dbReference type="NCBI Taxonomy" id="154046"/>
    <lineage>
        <taxon>Bacteria</taxon>
        <taxon>Bacillati</taxon>
        <taxon>Bacillota</taxon>
        <taxon>Clostridia</taxon>
        <taxon>Lachnospirales</taxon>
        <taxon>Lachnospiraceae</taxon>
        <taxon>Hungatella</taxon>
    </lineage>
</organism>
<dbReference type="SUPFAM" id="SSF48452">
    <property type="entry name" value="TPR-like"/>
    <property type="match status" value="2"/>
</dbReference>
<dbReference type="InterPro" id="IPR019734">
    <property type="entry name" value="TPR_rpt"/>
</dbReference>
<gene>
    <name evidence="3" type="ORF">DWX41_09230</name>
</gene>
<dbReference type="Proteomes" id="UP000261111">
    <property type="component" value="Unassembled WGS sequence"/>
</dbReference>
<evidence type="ECO:0000256" key="1">
    <source>
        <dbReference type="ARBA" id="ARBA00022737"/>
    </source>
</evidence>
<reference evidence="3 4" key="1">
    <citation type="submission" date="2018-08" db="EMBL/GenBank/DDBJ databases">
        <title>A genome reference for cultivated species of the human gut microbiota.</title>
        <authorList>
            <person name="Zou Y."/>
            <person name="Xue W."/>
            <person name="Luo G."/>
        </authorList>
    </citation>
    <scope>NUCLEOTIDE SEQUENCE [LARGE SCALE GENOMIC DNA]</scope>
    <source>
        <strain evidence="3 4">AF19-21</strain>
    </source>
</reference>
<evidence type="ECO:0000313" key="4">
    <source>
        <dbReference type="Proteomes" id="UP000261111"/>
    </source>
</evidence>
<evidence type="ECO:0000313" key="3">
    <source>
        <dbReference type="EMBL" id="RGC32728.1"/>
    </source>
</evidence>
<dbReference type="PANTHER" id="PTHR45641:SF19">
    <property type="entry name" value="NEPHROCYSTIN-3"/>
    <property type="match status" value="1"/>
</dbReference>
<dbReference type="Gene3D" id="1.25.40.10">
    <property type="entry name" value="Tetratricopeptide repeat domain"/>
    <property type="match status" value="2"/>
</dbReference>
<keyword evidence="1" id="KW-0677">Repeat</keyword>
<keyword evidence="2" id="KW-0802">TPR repeat</keyword>
<evidence type="ECO:0000256" key="2">
    <source>
        <dbReference type="ARBA" id="ARBA00022803"/>
    </source>
</evidence>